<dbReference type="GeneID" id="99987803"/>
<evidence type="ECO:0000256" key="2">
    <source>
        <dbReference type="ARBA" id="ARBA00010790"/>
    </source>
</evidence>
<protein>
    <submittedName>
        <fullName evidence="8">Choline dehydrogenase</fullName>
    </submittedName>
</protein>
<keyword evidence="3" id="KW-0285">Flavoprotein</keyword>
<evidence type="ECO:0000259" key="6">
    <source>
        <dbReference type="Pfam" id="PF00732"/>
    </source>
</evidence>
<keyword evidence="4" id="KW-0274">FAD</keyword>
<evidence type="ECO:0000256" key="3">
    <source>
        <dbReference type="ARBA" id="ARBA00022630"/>
    </source>
</evidence>
<name>A0A1I0R5X7_9BACT</name>
<comment type="cofactor">
    <cofactor evidence="1">
        <name>FAD</name>
        <dbReference type="ChEBI" id="CHEBI:57692"/>
    </cofactor>
</comment>
<evidence type="ECO:0000259" key="7">
    <source>
        <dbReference type="Pfam" id="PF05199"/>
    </source>
</evidence>
<organism evidence="8 9">
    <name type="scientific">Roseivirga pacifica</name>
    <dbReference type="NCBI Taxonomy" id="1267423"/>
    <lineage>
        <taxon>Bacteria</taxon>
        <taxon>Pseudomonadati</taxon>
        <taxon>Bacteroidota</taxon>
        <taxon>Cytophagia</taxon>
        <taxon>Cytophagales</taxon>
        <taxon>Roseivirgaceae</taxon>
        <taxon>Roseivirga</taxon>
    </lineage>
</organism>
<dbReference type="PANTHER" id="PTHR42784:SF1">
    <property type="entry name" value="PYRANOSE 2-OXIDASE"/>
    <property type="match status" value="1"/>
</dbReference>
<keyword evidence="9" id="KW-1185">Reference proteome</keyword>
<dbReference type="InterPro" id="IPR051473">
    <property type="entry name" value="P2Ox-like"/>
</dbReference>
<keyword evidence="5" id="KW-0560">Oxidoreductase</keyword>
<sequence>MQQQTHEYDVVIVGSGIGGSIVAKTLTQAGKKVLLLEAGLEAGIDFQKKEAFNNYMGYLDKFYQTAAKVPNSPYPNLKDAPSPDVIDIEAIEPCKPATNGYLVQAGPIPFGSDAWRGPGGTTMHWLGSTPRMLPNDFKMKSLYDVGVDWPFDYDALKPYYEMAEFEIGVAGNVDEQKGPDVSKDKNYGKDYHFPMKKIPQSYLDEKVIEKFPKGFKVHFNGKAHDLEFVSTPQGRNSIPNPEYPYSDVVWNEDKHKLELQSDKRWNTFTKGYEAVPDQQTTKYTPVGAVWDDHQGHRCEGNASCVPICPVQAKYNALKTLRKSDPKLITTQTQAVASKVLTDESSGDVIGIEYKKYEDPNSSVFETHIAKGKVYVLAANAIENAKILLASGIANSSDQVGRNLMDHMVMLTWGLLPEKGFPYRGPGSTTNIPTMRDGDFRKEHAACISPIDNWGWGWPKFSPGSDVENAVAAGMFGRELKYHINDVVPRQLLLHFECEQTPEPNNRVTIDPNYLDNLGNYRPVIHYSASDYMKKAFAEYKKVSDQIFEAAGVEDFTEYTTSHPDYAEYEGKVYNFWGAGHIVGTHRMGTDKEESVVNENGQTWDHQNLYLVGCGNMPTLGTSNPTLTMSALAFKTSEAILNQLKD</sequence>
<dbReference type="EMBL" id="FOIR01000003">
    <property type="protein sequence ID" value="SEW35949.1"/>
    <property type="molecule type" value="Genomic_DNA"/>
</dbReference>
<dbReference type="AlphaFoldDB" id="A0A1I0R5X7"/>
<proteinExistence type="inferred from homology"/>
<evidence type="ECO:0000256" key="1">
    <source>
        <dbReference type="ARBA" id="ARBA00001974"/>
    </source>
</evidence>
<evidence type="ECO:0000313" key="9">
    <source>
        <dbReference type="Proteomes" id="UP000199437"/>
    </source>
</evidence>
<dbReference type="Proteomes" id="UP000199437">
    <property type="component" value="Unassembled WGS sequence"/>
</dbReference>
<dbReference type="STRING" id="1267423.SAMN05216290_3125"/>
<dbReference type="GO" id="GO:0050660">
    <property type="term" value="F:flavin adenine dinucleotide binding"/>
    <property type="evidence" value="ECO:0007669"/>
    <property type="project" value="InterPro"/>
</dbReference>
<evidence type="ECO:0000256" key="4">
    <source>
        <dbReference type="ARBA" id="ARBA00022827"/>
    </source>
</evidence>
<dbReference type="Pfam" id="PF05199">
    <property type="entry name" value="GMC_oxred_C"/>
    <property type="match status" value="1"/>
</dbReference>
<feature type="domain" description="Glucose-methanol-choline oxidoreductase C-terminal" evidence="7">
    <location>
        <begin position="501"/>
        <end position="632"/>
    </location>
</feature>
<evidence type="ECO:0000256" key="5">
    <source>
        <dbReference type="ARBA" id="ARBA00023002"/>
    </source>
</evidence>
<dbReference type="Gene3D" id="3.50.50.60">
    <property type="entry name" value="FAD/NAD(P)-binding domain"/>
    <property type="match status" value="2"/>
</dbReference>
<dbReference type="InterPro" id="IPR036188">
    <property type="entry name" value="FAD/NAD-bd_sf"/>
</dbReference>
<gene>
    <name evidence="8" type="ORF">SAMN05216290_3125</name>
</gene>
<dbReference type="InterPro" id="IPR007867">
    <property type="entry name" value="GMC_OxRtase_C"/>
</dbReference>
<dbReference type="Pfam" id="PF13450">
    <property type="entry name" value="NAD_binding_8"/>
    <property type="match status" value="1"/>
</dbReference>
<dbReference type="InterPro" id="IPR000172">
    <property type="entry name" value="GMC_OxRdtase_N"/>
</dbReference>
<dbReference type="Pfam" id="PF00732">
    <property type="entry name" value="GMC_oxred_N"/>
    <property type="match status" value="1"/>
</dbReference>
<feature type="domain" description="Glucose-methanol-choline oxidoreductase N-terminal" evidence="6">
    <location>
        <begin position="286"/>
        <end position="408"/>
    </location>
</feature>
<accession>A0A1I0R5X7</accession>
<dbReference type="GO" id="GO:0016614">
    <property type="term" value="F:oxidoreductase activity, acting on CH-OH group of donors"/>
    <property type="evidence" value="ECO:0007669"/>
    <property type="project" value="InterPro"/>
</dbReference>
<comment type="similarity">
    <text evidence="2">Belongs to the GMC oxidoreductase family.</text>
</comment>
<evidence type="ECO:0000313" key="8">
    <source>
        <dbReference type="EMBL" id="SEW35949.1"/>
    </source>
</evidence>
<dbReference type="RefSeq" id="WP_090259593.1">
    <property type="nucleotide sequence ID" value="NZ_FOIR01000003.1"/>
</dbReference>
<dbReference type="PANTHER" id="PTHR42784">
    <property type="entry name" value="PYRANOSE 2-OXIDASE"/>
    <property type="match status" value="1"/>
</dbReference>
<dbReference type="OrthoDB" id="1154541at2"/>
<reference evidence="9" key="1">
    <citation type="submission" date="2016-10" db="EMBL/GenBank/DDBJ databases">
        <authorList>
            <person name="Varghese N."/>
            <person name="Submissions S."/>
        </authorList>
    </citation>
    <scope>NUCLEOTIDE SEQUENCE [LARGE SCALE GENOMIC DNA]</scope>
    <source>
        <strain evidence="9">CGMCC 1.12402</strain>
    </source>
</reference>
<dbReference type="SUPFAM" id="SSF51905">
    <property type="entry name" value="FAD/NAD(P)-binding domain"/>
    <property type="match status" value="1"/>
</dbReference>